<dbReference type="AlphaFoldDB" id="A0A6P2BK73"/>
<keyword evidence="3" id="KW-0547">Nucleotide-binding</keyword>
<proteinExistence type="predicted"/>
<accession>A0A6P2BK73</accession>
<keyword evidence="3" id="KW-0067">ATP-binding</keyword>
<dbReference type="Proteomes" id="UP000460272">
    <property type="component" value="Unassembled WGS sequence"/>
</dbReference>
<feature type="compositionally biased region" description="Polar residues" evidence="1">
    <location>
        <begin position="1"/>
        <end position="12"/>
    </location>
</feature>
<feature type="region of interest" description="Disordered" evidence="1">
    <location>
        <begin position="1"/>
        <end position="24"/>
    </location>
</feature>
<dbReference type="OrthoDB" id="3543649at2"/>
<sequence>MTSRRVSPSAGGTTPACPQAASSASVLPRRPVLVLRPERDTERMGMIVGRARELAEVSRDLGDVRRGQGRLLLISGPAGIGKTSLATAAAAEAECLGMAVARGWAVDDPGAPVLWPWSRVLRGWAGPAAWPDAAADGEPDAATRFRLFATAKRELAAMAGHAGLLVVLDDMHWGHLWRFDAAMQLGNIGAAEQELADIDRIAAERKSVVAAWHHNRLSAVLAALAGDFAAARANTAAARALAVRCADVSMTGMSSAFQLQLAVLRGDPAELDDEFLSSVRSAPPVPVVRISYPLWHAVEGRLDQAREEFEEFRQLPETFPHGVR</sequence>
<dbReference type="InterPro" id="IPR041664">
    <property type="entry name" value="AAA_16"/>
</dbReference>
<reference evidence="3 4" key="1">
    <citation type="submission" date="2018-11" db="EMBL/GenBank/DDBJ databases">
        <title>Trebonia kvetii gen.nov., sp.nov., a novel acidophilic actinobacterium, and proposal of the new actinobacterial family Treboniaceae fam. nov.</title>
        <authorList>
            <person name="Rapoport D."/>
            <person name="Sagova-Mareckova M."/>
            <person name="Sedlacek I."/>
            <person name="Provaznik J."/>
            <person name="Kralova S."/>
            <person name="Pavlinic D."/>
            <person name="Benes V."/>
            <person name="Kopecky J."/>
        </authorList>
    </citation>
    <scope>NUCLEOTIDE SEQUENCE [LARGE SCALE GENOMIC DNA]</scope>
    <source>
        <strain evidence="3 4">15Tr583</strain>
    </source>
</reference>
<keyword evidence="4" id="KW-1185">Reference proteome</keyword>
<dbReference type="SUPFAM" id="SSF52540">
    <property type="entry name" value="P-loop containing nucleoside triphosphate hydrolases"/>
    <property type="match status" value="1"/>
</dbReference>
<evidence type="ECO:0000313" key="3">
    <source>
        <dbReference type="EMBL" id="TVY98953.1"/>
    </source>
</evidence>
<dbReference type="InterPro" id="IPR027417">
    <property type="entry name" value="P-loop_NTPase"/>
</dbReference>
<dbReference type="GO" id="GO:0005524">
    <property type="term" value="F:ATP binding"/>
    <property type="evidence" value="ECO:0007669"/>
    <property type="project" value="UniProtKB-KW"/>
</dbReference>
<feature type="domain" description="Orc1-like AAA ATPase" evidence="2">
    <location>
        <begin position="48"/>
        <end position="173"/>
    </location>
</feature>
<comment type="caution">
    <text evidence="3">The sequence shown here is derived from an EMBL/GenBank/DDBJ whole genome shotgun (WGS) entry which is preliminary data.</text>
</comment>
<dbReference type="EMBL" id="RPFW01000017">
    <property type="protein sequence ID" value="TVY98953.1"/>
    <property type="molecule type" value="Genomic_DNA"/>
</dbReference>
<gene>
    <name evidence="3" type="ORF">EAS64_42615</name>
</gene>
<dbReference type="Pfam" id="PF13191">
    <property type="entry name" value="AAA_16"/>
    <property type="match status" value="1"/>
</dbReference>
<protein>
    <submittedName>
        <fullName evidence="3">ATP-binding protein</fullName>
    </submittedName>
</protein>
<name>A0A6P2BK73_9ACTN</name>
<evidence type="ECO:0000259" key="2">
    <source>
        <dbReference type="Pfam" id="PF13191"/>
    </source>
</evidence>
<evidence type="ECO:0000256" key="1">
    <source>
        <dbReference type="SAM" id="MobiDB-lite"/>
    </source>
</evidence>
<evidence type="ECO:0000313" key="4">
    <source>
        <dbReference type="Proteomes" id="UP000460272"/>
    </source>
</evidence>
<dbReference type="Gene3D" id="3.40.50.300">
    <property type="entry name" value="P-loop containing nucleotide triphosphate hydrolases"/>
    <property type="match status" value="1"/>
</dbReference>
<organism evidence="3 4">
    <name type="scientific">Trebonia kvetii</name>
    <dbReference type="NCBI Taxonomy" id="2480626"/>
    <lineage>
        <taxon>Bacteria</taxon>
        <taxon>Bacillati</taxon>
        <taxon>Actinomycetota</taxon>
        <taxon>Actinomycetes</taxon>
        <taxon>Streptosporangiales</taxon>
        <taxon>Treboniaceae</taxon>
        <taxon>Trebonia</taxon>
    </lineage>
</organism>